<name>A0ABV0G755_9BURK</name>
<evidence type="ECO:0000313" key="4">
    <source>
        <dbReference type="EMBL" id="MEO3693565.1"/>
    </source>
</evidence>
<dbReference type="Gene3D" id="2.60.40.10">
    <property type="entry name" value="Immunoglobulins"/>
    <property type="match status" value="1"/>
</dbReference>
<feature type="domain" description="Cellulose-binding Sde182 C-terminal" evidence="3">
    <location>
        <begin position="407"/>
        <end position="486"/>
    </location>
</feature>
<evidence type="ECO:0000313" key="5">
    <source>
        <dbReference type="Proteomes" id="UP001495147"/>
    </source>
</evidence>
<keyword evidence="5" id="KW-1185">Reference proteome</keyword>
<dbReference type="SUPFAM" id="SSF53590">
    <property type="entry name" value="Nucleoside hydrolase"/>
    <property type="match status" value="1"/>
</dbReference>
<dbReference type="Proteomes" id="UP001495147">
    <property type="component" value="Unassembled WGS sequence"/>
</dbReference>
<protein>
    <submittedName>
        <fullName evidence="4">Nucleoside hydrolase-like domain-containing protein</fullName>
    </submittedName>
</protein>
<reference evidence="4 5" key="1">
    <citation type="submission" date="2024-05" db="EMBL/GenBank/DDBJ databases">
        <title>Roseateles sp. DJS-2-20 16S ribosomal RNA gene Genome sequencing and assembly.</title>
        <authorList>
            <person name="Woo H."/>
        </authorList>
    </citation>
    <scope>NUCLEOTIDE SEQUENCE [LARGE SCALE GENOMIC DNA]</scope>
    <source>
        <strain evidence="4 5">DJS-2-20</strain>
    </source>
</reference>
<comment type="caution">
    <text evidence="4">The sequence shown here is derived from an EMBL/GenBank/DDBJ whole genome shotgun (WGS) entry which is preliminary data.</text>
</comment>
<dbReference type="EMBL" id="JBDPZD010000008">
    <property type="protein sequence ID" value="MEO3693565.1"/>
    <property type="molecule type" value="Genomic_DNA"/>
</dbReference>
<sequence length="489" mass="53835">MPSRPFSLRTVGVRLALLLTLGLSALAAHAAPTAPAIKPRVFILTDVENEPDDTQSLVRLMLYANELDLRGLVATTSVHMKTGVHPESIRRVIEAYGQVLPRLRQHDRAYPDAQQLQSLVAAGQPGYGLQAIGEGRDSAGSALLLRELLRPDPRPLWVPVWGGANTLAQALHTLRRTQAPEAVAQAVKRLRVYTISDQDDTGAWLRREFPELFYIVSPGGYANATWGGINQAVEGIDNEVVSNAWLARHIQQGHGPLGARYPDVAYGMEGDTPSFLGLIPNGLNAPEHPDWGGWGGRYERYIPRREDTDPNGFTGGVPIEPETRPIWSNAVDRYRPFVPATHGRAVKPGEREFSGFSVTVWRWREAIQNDFAARIRWTTHSPAETNHPPVVRLAQPNELSVRGGDWVTLDASASTDPDGDSLSFLWFVYPEAGSLKQPLNLGTENLARIRFQVPEVSATATAHVILQVSDKGSPALTRYQRVVLTITPR</sequence>
<evidence type="ECO:0000256" key="1">
    <source>
        <dbReference type="SAM" id="SignalP"/>
    </source>
</evidence>
<dbReference type="RefSeq" id="WP_347706381.1">
    <property type="nucleotide sequence ID" value="NZ_JBDPZD010000008.1"/>
</dbReference>
<proteinExistence type="predicted"/>
<dbReference type="InterPro" id="IPR036452">
    <property type="entry name" value="Ribo_hydro-like"/>
</dbReference>
<feature type="signal peptide" evidence="1">
    <location>
        <begin position="1"/>
        <end position="30"/>
    </location>
</feature>
<dbReference type="Gene3D" id="3.90.245.10">
    <property type="entry name" value="Ribonucleoside hydrolase-like"/>
    <property type="match status" value="1"/>
</dbReference>
<feature type="domain" description="Cellulose-binding Sde182 nucleoside hydrolase-like" evidence="2">
    <location>
        <begin position="40"/>
        <end position="298"/>
    </location>
</feature>
<dbReference type="InterPro" id="IPR011483">
    <property type="entry name" value="Sde182_NH-like"/>
</dbReference>
<evidence type="ECO:0000259" key="2">
    <source>
        <dbReference type="Pfam" id="PF07632"/>
    </source>
</evidence>
<evidence type="ECO:0000259" key="3">
    <source>
        <dbReference type="Pfam" id="PF21027"/>
    </source>
</evidence>
<keyword evidence="1" id="KW-0732">Signal</keyword>
<dbReference type="Pfam" id="PF21027">
    <property type="entry name" value="Sde0182_C"/>
    <property type="match status" value="1"/>
</dbReference>
<gene>
    <name evidence="4" type="ORF">ABDJ85_18995</name>
</gene>
<dbReference type="InterPro" id="IPR048527">
    <property type="entry name" value="Sde182_C"/>
</dbReference>
<accession>A0ABV0G755</accession>
<dbReference type="Pfam" id="PF07632">
    <property type="entry name" value="Sde182_NH-like"/>
    <property type="match status" value="1"/>
</dbReference>
<organism evidence="4 5">
    <name type="scientific">Roseateles paludis</name>
    <dbReference type="NCBI Taxonomy" id="3145238"/>
    <lineage>
        <taxon>Bacteria</taxon>
        <taxon>Pseudomonadati</taxon>
        <taxon>Pseudomonadota</taxon>
        <taxon>Betaproteobacteria</taxon>
        <taxon>Burkholderiales</taxon>
        <taxon>Sphaerotilaceae</taxon>
        <taxon>Roseateles</taxon>
    </lineage>
</organism>
<feature type="chain" id="PRO_5045138374" evidence="1">
    <location>
        <begin position="31"/>
        <end position="489"/>
    </location>
</feature>
<dbReference type="InterPro" id="IPR013783">
    <property type="entry name" value="Ig-like_fold"/>
</dbReference>